<name>A0A1X7UG20_AMPQE</name>
<dbReference type="EnsemblMetazoa" id="Aqu2.1.26722_001">
    <property type="protein sequence ID" value="Aqu2.1.26722_001"/>
    <property type="gene ID" value="Aqu2.1.26722"/>
</dbReference>
<dbReference type="InParanoid" id="A0A1X7UG20"/>
<reference evidence="1" key="1">
    <citation type="submission" date="2017-05" db="UniProtKB">
        <authorList>
            <consortium name="EnsemblMetazoa"/>
        </authorList>
    </citation>
    <scope>IDENTIFICATION</scope>
</reference>
<evidence type="ECO:0000313" key="1">
    <source>
        <dbReference type="EnsemblMetazoa" id="Aqu2.1.26722_001"/>
    </source>
</evidence>
<proteinExistence type="predicted"/>
<protein>
    <submittedName>
        <fullName evidence="1">Uncharacterized protein</fullName>
    </submittedName>
</protein>
<accession>A0A1X7UG20</accession>
<sequence>MVKSLPSDPDFLLNLLDDLPSDGSNNNFDGYVTDFDDQDDQQVQDVFTGTDAFTDVFPTSFENDELANLSIITG</sequence>
<organism evidence="1">
    <name type="scientific">Amphimedon queenslandica</name>
    <name type="common">Sponge</name>
    <dbReference type="NCBI Taxonomy" id="400682"/>
    <lineage>
        <taxon>Eukaryota</taxon>
        <taxon>Metazoa</taxon>
        <taxon>Porifera</taxon>
        <taxon>Demospongiae</taxon>
        <taxon>Heteroscleromorpha</taxon>
        <taxon>Haplosclerida</taxon>
        <taxon>Niphatidae</taxon>
        <taxon>Amphimedon</taxon>
    </lineage>
</organism>
<dbReference type="AlphaFoldDB" id="A0A1X7UG20"/>